<evidence type="ECO:0000313" key="1">
    <source>
        <dbReference type="EMBL" id="KAF5400976.1"/>
    </source>
</evidence>
<proteinExistence type="predicted"/>
<reference evidence="1" key="1">
    <citation type="submission" date="2019-05" db="EMBL/GenBank/DDBJ databases">
        <title>Annotation for the trematode Paragonimus heterotremus.</title>
        <authorList>
            <person name="Choi Y.-J."/>
        </authorList>
    </citation>
    <scope>NUCLEOTIDE SEQUENCE</scope>
    <source>
        <strain evidence="1">LC</strain>
    </source>
</reference>
<keyword evidence="2" id="KW-1185">Reference proteome</keyword>
<dbReference type="AlphaFoldDB" id="A0A8J4SXM7"/>
<gene>
    <name evidence="1" type="ORF">PHET_05671</name>
</gene>
<evidence type="ECO:0000313" key="2">
    <source>
        <dbReference type="Proteomes" id="UP000748531"/>
    </source>
</evidence>
<accession>A0A8J4SXM7</accession>
<dbReference type="EMBL" id="LUCH01002788">
    <property type="protein sequence ID" value="KAF5400976.1"/>
    <property type="molecule type" value="Genomic_DNA"/>
</dbReference>
<protein>
    <submittedName>
        <fullName evidence="1">Uncharacterized protein</fullName>
    </submittedName>
</protein>
<name>A0A8J4SXM7_9TREM</name>
<dbReference type="Proteomes" id="UP000748531">
    <property type="component" value="Unassembled WGS sequence"/>
</dbReference>
<sequence>MKYLETNTFLHRKNRGKKSSFAQNPDRRKICLPNELQNTPHTSSACTGVHELPALINLPVLTLN</sequence>
<organism evidence="1 2">
    <name type="scientific">Paragonimus heterotremus</name>
    <dbReference type="NCBI Taxonomy" id="100268"/>
    <lineage>
        <taxon>Eukaryota</taxon>
        <taxon>Metazoa</taxon>
        <taxon>Spiralia</taxon>
        <taxon>Lophotrochozoa</taxon>
        <taxon>Platyhelminthes</taxon>
        <taxon>Trematoda</taxon>
        <taxon>Digenea</taxon>
        <taxon>Plagiorchiida</taxon>
        <taxon>Troglotremata</taxon>
        <taxon>Troglotrematidae</taxon>
        <taxon>Paragonimus</taxon>
    </lineage>
</organism>
<comment type="caution">
    <text evidence="1">The sequence shown here is derived from an EMBL/GenBank/DDBJ whole genome shotgun (WGS) entry which is preliminary data.</text>
</comment>